<feature type="transmembrane region" description="Helical" evidence="1">
    <location>
        <begin position="150"/>
        <end position="172"/>
    </location>
</feature>
<gene>
    <name evidence="2" type="ORF">IAB12_04800</name>
</gene>
<sequence length="183" mass="19704">MQKTSNLSPVKFVVLVAIGAALYGLGGLLSIPVFANTYLKPAMAVLALWAAIFGPVVGFLVGMIGHFITDMCYGSVWWTWALGSGLVGVMIGLFPIITKKKVEDGVFEVKEIVLFIGLSFVANFIGYLISAILDYLFMSEPLSKVITQQLITAFTNTVCIGVIGTALMLLLASRYKAGQNLEE</sequence>
<evidence type="ECO:0000313" key="2">
    <source>
        <dbReference type="EMBL" id="HIV99074.1"/>
    </source>
</evidence>
<dbReference type="NCBIfam" id="NF010182">
    <property type="entry name" value="PRK13661.1"/>
    <property type="match status" value="1"/>
</dbReference>
<keyword evidence="1" id="KW-0812">Transmembrane</keyword>
<dbReference type="AlphaFoldDB" id="A0A9D1TMW8"/>
<reference evidence="2" key="2">
    <citation type="submission" date="2021-04" db="EMBL/GenBank/DDBJ databases">
        <authorList>
            <person name="Gilroy R."/>
        </authorList>
    </citation>
    <scope>NUCLEOTIDE SEQUENCE</scope>
    <source>
        <strain evidence="2">Gambia11-129</strain>
    </source>
</reference>
<feature type="transmembrane region" description="Helical" evidence="1">
    <location>
        <begin position="76"/>
        <end position="97"/>
    </location>
</feature>
<dbReference type="GO" id="GO:0016020">
    <property type="term" value="C:membrane"/>
    <property type="evidence" value="ECO:0007669"/>
    <property type="project" value="InterPro"/>
</dbReference>
<dbReference type="Gene3D" id="1.10.1760.20">
    <property type="match status" value="1"/>
</dbReference>
<name>A0A9D1TMW8_9SPIO</name>
<reference evidence="2" key="1">
    <citation type="journal article" date="2021" name="PeerJ">
        <title>Extensive microbial diversity within the chicken gut microbiome revealed by metagenomics and culture.</title>
        <authorList>
            <person name="Gilroy R."/>
            <person name="Ravi A."/>
            <person name="Getino M."/>
            <person name="Pursley I."/>
            <person name="Horton D.L."/>
            <person name="Alikhan N.F."/>
            <person name="Baker D."/>
            <person name="Gharbi K."/>
            <person name="Hall N."/>
            <person name="Watson M."/>
            <person name="Adriaenssens E.M."/>
            <person name="Foster-Nyarko E."/>
            <person name="Jarju S."/>
            <person name="Secka A."/>
            <person name="Antonio M."/>
            <person name="Oren A."/>
            <person name="Chaudhuri R.R."/>
            <person name="La Ragione R."/>
            <person name="Hildebrand F."/>
            <person name="Pallen M.J."/>
        </authorList>
    </citation>
    <scope>NUCLEOTIDE SEQUENCE</scope>
    <source>
        <strain evidence="2">Gambia11-129</strain>
    </source>
</reference>
<proteinExistence type="predicted"/>
<evidence type="ECO:0000256" key="1">
    <source>
        <dbReference type="SAM" id="Phobius"/>
    </source>
</evidence>
<dbReference type="InterPro" id="IPR009825">
    <property type="entry name" value="ECF_substrate-spec-like"/>
</dbReference>
<dbReference type="PANTHER" id="PTHR37815">
    <property type="entry name" value="UPF0397 PROTEIN BC_2624-RELATED"/>
    <property type="match status" value="1"/>
</dbReference>
<keyword evidence="1" id="KW-1133">Transmembrane helix</keyword>
<dbReference type="Proteomes" id="UP000823936">
    <property type="component" value="Unassembled WGS sequence"/>
</dbReference>
<organism evidence="2 3">
    <name type="scientific">Candidatus Ornithospirochaeta avicola</name>
    <dbReference type="NCBI Taxonomy" id="2840896"/>
    <lineage>
        <taxon>Bacteria</taxon>
        <taxon>Pseudomonadati</taxon>
        <taxon>Spirochaetota</taxon>
        <taxon>Spirochaetia</taxon>
        <taxon>Spirochaetales</taxon>
        <taxon>Spirochaetaceae</taxon>
        <taxon>Spirochaetaceae incertae sedis</taxon>
        <taxon>Candidatus Ornithospirochaeta</taxon>
    </lineage>
</organism>
<dbReference type="EMBL" id="DXHU01000019">
    <property type="protein sequence ID" value="HIV99074.1"/>
    <property type="molecule type" value="Genomic_DNA"/>
</dbReference>
<dbReference type="Pfam" id="PF07155">
    <property type="entry name" value="ECF-ribofla_trS"/>
    <property type="match status" value="1"/>
</dbReference>
<feature type="transmembrane region" description="Helical" evidence="1">
    <location>
        <begin position="112"/>
        <end position="138"/>
    </location>
</feature>
<keyword evidence="1" id="KW-0472">Membrane</keyword>
<comment type="caution">
    <text evidence="2">The sequence shown here is derived from an EMBL/GenBank/DDBJ whole genome shotgun (WGS) entry which is preliminary data.</text>
</comment>
<protein>
    <submittedName>
        <fullName evidence="2">ECF-type riboflavin transporter substrate-binding protein</fullName>
    </submittedName>
</protein>
<evidence type="ECO:0000313" key="3">
    <source>
        <dbReference type="Proteomes" id="UP000823936"/>
    </source>
</evidence>
<feature type="transmembrane region" description="Helical" evidence="1">
    <location>
        <begin position="12"/>
        <end position="35"/>
    </location>
</feature>
<dbReference type="PANTHER" id="PTHR37815:SF3">
    <property type="entry name" value="UPF0397 PROTEIN SPR0429"/>
    <property type="match status" value="1"/>
</dbReference>
<accession>A0A9D1TMW8</accession>
<feature type="transmembrane region" description="Helical" evidence="1">
    <location>
        <begin position="41"/>
        <end position="64"/>
    </location>
</feature>